<accession>A0A1G7E3V9</accession>
<dbReference type="SUPFAM" id="SSF51206">
    <property type="entry name" value="cAMP-binding domain-like"/>
    <property type="match status" value="1"/>
</dbReference>
<name>A0A1G7E3V9_PSEOR</name>
<dbReference type="Gene3D" id="2.60.120.10">
    <property type="entry name" value="Jelly Rolls"/>
    <property type="match status" value="1"/>
</dbReference>
<dbReference type="EMBL" id="FNBE01000001">
    <property type="protein sequence ID" value="SDE58393.1"/>
    <property type="molecule type" value="Genomic_DNA"/>
</dbReference>
<dbReference type="Pfam" id="PF00027">
    <property type="entry name" value="cNMP_binding"/>
    <property type="match status" value="1"/>
</dbReference>
<protein>
    <submittedName>
        <fullName evidence="2">Cyclic nucleotide-binding domain-containing protein</fullName>
    </submittedName>
</protein>
<organism evidence="2 3">
    <name type="scientific">Pseudonocardia oroxyli</name>
    <dbReference type="NCBI Taxonomy" id="366584"/>
    <lineage>
        <taxon>Bacteria</taxon>
        <taxon>Bacillati</taxon>
        <taxon>Actinomycetota</taxon>
        <taxon>Actinomycetes</taxon>
        <taxon>Pseudonocardiales</taxon>
        <taxon>Pseudonocardiaceae</taxon>
        <taxon>Pseudonocardia</taxon>
    </lineage>
</organism>
<evidence type="ECO:0000313" key="3">
    <source>
        <dbReference type="Proteomes" id="UP000198967"/>
    </source>
</evidence>
<dbReference type="InterPro" id="IPR014710">
    <property type="entry name" value="RmlC-like_jellyroll"/>
</dbReference>
<reference evidence="2 3" key="1">
    <citation type="submission" date="2016-10" db="EMBL/GenBank/DDBJ databases">
        <authorList>
            <person name="de Groot N.N."/>
        </authorList>
    </citation>
    <scope>NUCLEOTIDE SEQUENCE [LARGE SCALE GENOMIC DNA]</scope>
    <source>
        <strain evidence="2 3">CGMCC 4.3143</strain>
    </source>
</reference>
<evidence type="ECO:0000313" key="2">
    <source>
        <dbReference type="EMBL" id="SDE58393.1"/>
    </source>
</evidence>
<evidence type="ECO:0000259" key="1">
    <source>
        <dbReference type="Pfam" id="PF00027"/>
    </source>
</evidence>
<proteinExistence type="predicted"/>
<dbReference type="STRING" id="366584.SAMN05216377_101245"/>
<dbReference type="AlphaFoldDB" id="A0A1G7E3V9"/>
<sequence>MNPRALEAWSKSFLAGQDAEIRAALLGDSRVVTYPAGAVVCRANDDYRVALIHSGRIRAAITSWDGREVTTRYMTVGQVTAVPAMLTHGAPASLHAVTASEVSVLNPDTFRR</sequence>
<dbReference type="Proteomes" id="UP000198967">
    <property type="component" value="Unassembled WGS sequence"/>
</dbReference>
<dbReference type="InterPro" id="IPR018490">
    <property type="entry name" value="cNMP-bd_dom_sf"/>
</dbReference>
<feature type="domain" description="Cyclic nucleotide-binding" evidence="1">
    <location>
        <begin position="32"/>
        <end position="112"/>
    </location>
</feature>
<keyword evidence="3" id="KW-1185">Reference proteome</keyword>
<dbReference type="InterPro" id="IPR000595">
    <property type="entry name" value="cNMP-bd_dom"/>
</dbReference>
<gene>
    <name evidence="2" type="ORF">SAMN05216377_101245</name>
</gene>
<dbReference type="CDD" id="cd00038">
    <property type="entry name" value="CAP_ED"/>
    <property type="match status" value="1"/>
</dbReference>